<dbReference type="InterPro" id="IPR001268">
    <property type="entry name" value="NADH_UbQ_OxRdtase_30kDa_su"/>
</dbReference>
<sequence length="194" mass="21368">MKSTAVKQALSSLALRVEECDYAARGYHLNVTIPPEQVVAAAEILDRENFFLEAVTGVDWLGEQEALAKEAAKAAAAAKKAAAEAAKKAAESGEPPPEQPVAPAATPAEPVEDSFEVVYDFNHYPQLCRVVIRTRVPRHTPQLPTISQVYPGANWHERETHDFFGIVFEGHPDLSPFLLPEDADFHPLRKDYQP</sequence>
<dbReference type="Pfam" id="PF00329">
    <property type="entry name" value="Complex1_30kDa"/>
    <property type="match status" value="1"/>
</dbReference>
<gene>
    <name evidence="4" type="ORF">ENN98_00335</name>
</gene>
<comment type="caution">
    <text evidence="4">The sequence shown here is derived from an EMBL/GenBank/DDBJ whole genome shotgun (WGS) entry which is preliminary data.</text>
</comment>
<evidence type="ECO:0000259" key="3">
    <source>
        <dbReference type="Pfam" id="PF00329"/>
    </source>
</evidence>
<feature type="region of interest" description="Disordered" evidence="2">
    <location>
        <begin position="86"/>
        <end position="107"/>
    </location>
</feature>
<dbReference type="SUPFAM" id="SSF143243">
    <property type="entry name" value="Nqo5-like"/>
    <property type="match status" value="1"/>
</dbReference>
<dbReference type="GO" id="GO:0008137">
    <property type="term" value="F:NADH dehydrogenase (ubiquinone) activity"/>
    <property type="evidence" value="ECO:0007669"/>
    <property type="project" value="InterPro"/>
</dbReference>
<name>A0A7C2X950_9BACT</name>
<organism evidence="4">
    <name type="scientific">Desulfurivibrio alkaliphilus</name>
    <dbReference type="NCBI Taxonomy" id="427923"/>
    <lineage>
        <taxon>Bacteria</taxon>
        <taxon>Pseudomonadati</taxon>
        <taxon>Thermodesulfobacteriota</taxon>
        <taxon>Desulfobulbia</taxon>
        <taxon>Desulfobulbales</taxon>
        <taxon>Desulfobulbaceae</taxon>
        <taxon>Desulfurivibrio</taxon>
    </lineage>
</organism>
<feature type="domain" description="NADH:ubiquinone oxidoreductase 30kDa subunit" evidence="3">
    <location>
        <begin position="32"/>
        <end position="193"/>
    </location>
</feature>
<dbReference type="PANTHER" id="PTHR10884">
    <property type="entry name" value="NADH DEHYDROGENASE UBIQUINONE IRON-SULFUR PROTEIN 3"/>
    <property type="match status" value="1"/>
</dbReference>
<dbReference type="AlphaFoldDB" id="A0A7C2X950"/>
<evidence type="ECO:0000256" key="2">
    <source>
        <dbReference type="SAM" id="MobiDB-lite"/>
    </source>
</evidence>
<reference evidence="4" key="1">
    <citation type="journal article" date="2020" name="mSystems">
        <title>Genome- and Community-Level Interaction Insights into Carbon Utilization and Element Cycling Functions of Hydrothermarchaeota in Hydrothermal Sediment.</title>
        <authorList>
            <person name="Zhou Z."/>
            <person name="Liu Y."/>
            <person name="Xu W."/>
            <person name="Pan J."/>
            <person name="Luo Z.H."/>
            <person name="Li M."/>
        </authorList>
    </citation>
    <scope>NUCLEOTIDE SEQUENCE [LARGE SCALE GENOMIC DNA]</scope>
    <source>
        <strain evidence="4">SpSt-1224</strain>
    </source>
</reference>
<evidence type="ECO:0000256" key="1">
    <source>
        <dbReference type="ARBA" id="ARBA00007569"/>
    </source>
</evidence>
<proteinExistence type="inferred from homology"/>
<comment type="similarity">
    <text evidence="1">Belongs to the complex I 30 kDa subunit family.</text>
</comment>
<accession>A0A7C2X950</accession>
<dbReference type="InterPro" id="IPR037232">
    <property type="entry name" value="NADH_quin_OxRdtase_su_C/D-like"/>
</dbReference>
<dbReference type="Proteomes" id="UP000885986">
    <property type="component" value="Unassembled WGS sequence"/>
</dbReference>
<protein>
    <submittedName>
        <fullName evidence="4">NADH-quinone oxidoreductase subunit C</fullName>
    </submittedName>
</protein>
<evidence type="ECO:0000313" key="4">
    <source>
        <dbReference type="EMBL" id="HET97157.1"/>
    </source>
</evidence>
<dbReference type="PANTHER" id="PTHR10884:SF14">
    <property type="entry name" value="NADH DEHYDROGENASE [UBIQUINONE] IRON-SULFUR PROTEIN 3, MITOCHONDRIAL"/>
    <property type="match status" value="1"/>
</dbReference>
<dbReference type="EMBL" id="DSDS01000009">
    <property type="protein sequence ID" value="HET97157.1"/>
    <property type="molecule type" value="Genomic_DNA"/>
</dbReference>
<dbReference type="Gene3D" id="3.30.460.80">
    <property type="entry name" value="NADH:ubiquinone oxidoreductase, 30kDa subunit"/>
    <property type="match status" value="1"/>
</dbReference>